<gene>
    <name evidence="2" type="ORF">Micbo1qcDRAFT_167901</name>
</gene>
<reference evidence="3" key="1">
    <citation type="submission" date="2016-02" db="EMBL/GenBank/DDBJ databases">
        <title>Draft genome sequence of Microdochium bolleyi, a fungal endophyte of beachgrass.</title>
        <authorList>
            <consortium name="DOE Joint Genome Institute"/>
            <person name="David A.S."/>
            <person name="May G."/>
            <person name="Haridas S."/>
            <person name="Lim J."/>
            <person name="Wang M."/>
            <person name="Labutti K."/>
            <person name="Lipzen A."/>
            <person name="Barry K."/>
            <person name="Grigoriev I.V."/>
        </authorList>
    </citation>
    <scope>NUCLEOTIDE SEQUENCE [LARGE SCALE GENOMIC DNA]</scope>
    <source>
        <strain evidence="3">J235TASD1</strain>
    </source>
</reference>
<name>A0A136IPM9_9PEZI</name>
<dbReference type="AlphaFoldDB" id="A0A136IPM9"/>
<keyword evidence="3" id="KW-1185">Reference proteome</keyword>
<sequence>MVIGPDNIIRRIPWCYTLDGQSLAQVRLYTGNDHGGGGDGGSARRTEYDNDDLIKSHNFLAQLWRAIPNPKPVTHQTTWDKADTDWLDLHLEAKTSLTKTRDQDAFRVDVSVWGKDLDRGKGGKDMAVVVHEPSDAGSGRVTTGSATALLPVRFRHVPSRSPSRSPPGNKKERRR</sequence>
<feature type="region of interest" description="Disordered" evidence="1">
    <location>
        <begin position="152"/>
        <end position="175"/>
    </location>
</feature>
<accession>A0A136IPM9</accession>
<dbReference type="InParanoid" id="A0A136IPM9"/>
<proteinExistence type="predicted"/>
<dbReference type="Proteomes" id="UP000070501">
    <property type="component" value="Unassembled WGS sequence"/>
</dbReference>
<organism evidence="2 3">
    <name type="scientific">Microdochium bolleyi</name>
    <dbReference type="NCBI Taxonomy" id="196109"/>
    <lineage>
        <taxon>Eukaryota</taxon>
        <taxon>Fungi</taxon>
        <taxon>Dikarya</taxon>
        <taxon>Ascomycota</taxon>
        <taxon>Pezizomycotina</taxon>
        <taxon>Sordariomycetes</taxon>
        <taxon>Xylariomycetidae</taxon>
        <taxon>Xylariales</taxon>
        <taxon>Microdochiaceae</taxon>
        <taxon>Microdochium</taxon>
    </lineage>
</organism>
<evidence type="ECO:0000313" key="3">
    <source>
        <dbReference type="Proteomes" id="UP000070501"/>
    </source>
</evidence>
<evidence type="ECO:0000313" key="2">
    <source>
        <dbReference type="EMBL" id="KXJ86818.1"/>
    </source>
</evidence>
<dbReference type="EMBL" id="KQ964265">
    <property type="protein sequence ID" value="KXJ86818.1"/>
    <property type="molecule type" value="Genomic_DNA"/>
</dbReference>
<evidence type="ECO:0000256" key="1">
    <source>
        <dbReference type="SAM" id="MobiDB-lite"/>
    </source>
</evidence>
<protein>
    <submittedName>
        <fullName evidence="2">Uncharacterized protein</fullName>
    </submittedName>
</protein>
<feature type="non-terminal residue" evidence="2">
    <location>
        <position position="175"/>
    </location>
</feature>